<name>A0AA51X934_9GAMM</name>
<sequence length="84" mass="9433">MKDHFGNKVFVGDKVKVITVNEESLANLESELAQEIRDAVGQVFKVDFIDEHQRAWVDIVCTTGGDELCGQTLFLRSHQISKVV</sequence>
<dbReference type="AlphaFoldDB" id="A0AA51X934"/>
<dbReference type="Proteomes" id="UP001239782">
    <property type="component" value="Chromosome"/>
</dbReference>
<evidence type="ECO:0000313" key="2">
    <source>
        <dbReference type="Proteomes" id="UP001239782"/>
    </source>
</evidence>
<organism evidence="1 2">
    <name type="scientific">Pleionea litopenaei</name>
    <dbReference type="NCBI Taxonomy" id="3070815"/>
    <lineage>
        <taxon>Bacteria</taxon>
        <taxon>Pseudomonadati</taxon>
        <taxon>Pseudomonadota</taxon>
        <taxon>Gammaproteobacteria</taxon>
        <taxon>Oceanospirillales</taxon>
        <taxon>Pleioneaceae</taxon>
        <taxon>Pleionea</taxon>
    </lineage>
</organism>
<dbReference type="RefSeq" id="WP_309203971.1">
    <property type="nucleotide sequence ID" value="NZ_CP133548.1"/>
</dbReference>
<proteinExistence type="predicted"/>
<dbReference type="EMBL" id="CP133548">
    <property type="protein sequence ID" value="WMS88750.1"/>
    <property type="molecule type" value="Genomic_DNA"/>
</dbReference>
<gene>
    <name evidence="1" type="ORF">Q9312_07485</name>
</gene>
<evidence type="ECO:0000313" key="1">
    <source>
        <dbReference type="EMBL" id="WMS88750.1"/>
    </source>
</evidence>
<protein>
    <submittedName>
        <fullName evidence="1">Uncharacterized protein</fullName>
    </submittedName>
</protein>
<keyword evidence="2" id="KW-1185">Reference proteome</keyword>
<accession>A0AA51X934</accession>
<reference evidence="1 2" key="1">
    <citation type="submission" date="2023-08" db="EMBL/GenBank/DDBJ databases">
        <title>Pleionea litopenaei sp. nov., isolated from stomach of juvenile Litopenaeus vannamei.</title>
        <authorList>
            <person name="Rho A.M."/>
            <person name="Hwang C.Y."/>
        </authorList>
    </citation>
    <scope>NUCLEOTIDE SEQUENCE [LARGE SCALE GENOMIC DNA]</scope>
    <source>
        <strain evidence="1 2">HL-JVS1</strain>
    </source>
</reference>
<dbReference type="KEGG" id="plei:Q9312_07485"/>